<dbReference type="EMBL" id="CAXAMM010042162">
    <property type="protein sequence ID" value="CAK9103355.1"/>
    <property type="molecule type" value="Genomic_DNA"/>
</dbReference>
<dbReference type="Proteomes" id="UP001642464">
    <property type="component" value="Unassembled WGS sequence"/>
</dbReference>
<organism evidence="2 3">
    <name type="scientific">Durusdinium trenchii</name>
    <dbReference type="NCBI Taxonomy" id="1381693"/>
    <lineage>
        <taxon>Eukaryota</taxon>
        <taxon>Sar</taxon>
        <taxon>Alveolata</taxon>
        <taxon>Dinophyceae</taxon>
        <taxon>Suessiales</taxon>
        <taxon>Symbiodiniaceae</taxon>
        <taxon>Durusdinium</taxon>
    </lineage>
</organism>
<comment type="caution">
    <text evidence="2">The sequence shown here is derived from an EMBL/GenBank/DDBJ whole genome shotgun (WGS) entry which is preliminary data.</text>
</comment>
<feature type="compositionally biased region" description="Basic and acidic residues" evidence="1">
    <location>
        <begin position="1"/>
        <end position="10"/>
    </location>
</feature>
<evidence type="ECO:0000313" key="3">
    <source>
        <dbReference type="Proteomes" id="UP001642464"/>
    </source>
</evidence>
<sequence>MMEAVPKLEELEPLDGEIDEPEKPFEDPSALENEGKGGPDDMELSAVAEGEEEEEEKRSAADDAGDEEADQVENVD</sequence>
<protein>
    <submittedName>
        <fullName evidence="2">Uncharacterized protein</fullName>
    </submittedName>
</protein>
<gene>
    <name evidence="2" type="ORF">SCF082_LOCUS48278</name>
</gene>
<reference evidence="2 3" key="1">
    <citation type="submission" date="2024-02" db="EMBL/GenBank/DDBJ databases">
        <authorList>
            <person name="Chen Y."/>
            <person name="Shah S."/>
            <person name="Dougan E. K."/>
            <person name="Thang M."/>
            <person name="Chan C."/>
        </authorList>
    </citation>
    <scope>NUCLEOTIDE SEQUENCE [LARGE SCALE GENOMIC DNA]</scope>
</reference>
<evidence type="ECO:0000313" key="2">
    <source>
        <dbReference type="EMBL" id="CAK9103355.1"/>
    </source>
</evidence>
<name>A0ABP0RT79_9DINO</name>
<proteinExistence type="predicted"/>
<feature type="compositionally biased region" description="Acidic residues" evidence="1">
    <location>
        <begin position="11"/>
        <end position="20"/>
    </location>
</feature>
<keyword evidence="3" id="KW-1185">Reference proteome</keyword>
<accession>A0ABP0RT79</accession>
<evidence type="ECO:0000256" key="1">
    <source>
        <dbReference type="SAM" id="MobiDB-lite"/>
    </source>
</evidence>
<feature type="compositionally biased region" description="Acidic residues" evidence="1">
    <location>
        <begin position="63"/>
        <end position="76"/>
    </location>
</feature>
<feature type="region of interest" description="Disordered" evidence="1">
    <location>
        <begin position="1"/>
        <end position="76"/>
    </location>
</feature>